<evidence type="ECO:0000259" key="1">
    <source>
        <dbReference type="Pfam" id="PF01637"/>
    </source>
</evidence>
<dbReference type="Pfam" id="PF01637">
    <property type="entry name" value="ATPase_2"/>
    <property type="match status" value="1"/>
</dbReference>
<dbReference type="SUPFAM" id="SSF52540">
    <property type="entry name" value="P-loop containing nucleoside triphosphate hydrolases"/>
    <property type="match status" value="1"/>
</dbReference>
<keyword evidence="3" id="KW-1185">Reference proteome</keyword>
<dbReference type="InterPro" id="IPR027417">
    <property type="entry name" value="P-loop_NTPase"/>
</dbReference>
<evidence type="ECO:0000313" key="2">
    <source>
        <dbReference type="EMBL" id="GAX78369.1"/>
    </source>
</evidence>
<dbReference type="OrthoDB" id="2150628at2759"/>
<organism evidence="2 3">
    <name type="scientific">Chlamydomonas eustigma</name>
    <dbReference type="NCBI Taxonomy" id="1157962"/>
    <lineage>
        <taxon>Eukaryota</taxon>
        <taxon>Viridiplantae</taxon>
        <taxon>Chlorophyta</taxon>
        <taxon>core chlorophytes</taxon>
        <taxon>Chlorophyceae</taxon>
        <taxon>CS clade</taxon>
        <taxon>Chlamydomonadales</taxon>
        <taxon>Chlamydomonadaceae</taxon>
        <taxon>Chlamydomonas</taxon>
    </lineage>
</organism>
<gene>
    <name evidence="2" type="ORF">CEUSTIGMA_g5811.t1</name>
</gene>
<sequence length="300" mass="34754">MRRQWVFETLDTTTTTLLRSNIFNRILELEKLETTVKGDPSQILVVLGPRSCGKTALFSSHFSERQDTLYINCRDFDATIPQDFVKEVLKVLMDKMSTLIKEKDWEQLIRSLPPKILAGFASGFKINMTAARMKSWTFTLSDELVKSIMSVDPAKNEEPDMNALIKAFKLLLDVWEKAIVTKSGGIAPGEIMRRPVIVIDEANVMMDWNKDYAKDMRTLLRFFVSITKEKKRSHVFLVTSEYGYQTWLSEAIASEFWASRIIGDFTKSEAKSFFEFELQRRRKVVTVTDEIWSQIYEVRV</sequence>
<comment type="caution">
    <text evidence="2">The sequence shown here is derived from an EMBL/GenBank/DDBJ whole genome shotgun (WGS) entry which is preliminary data.</text>
</comment>
<reference evidence="2 3" key="1">
    <citation type="submission" date="2017-08" db="EMBL/GenBank/DDBJ databases">
        <title>Acidophilic green algal genome provides insights into adaptation to an acidic environment.</title>
        <authorList>
            <person name="Hirooka S."/>
            <person name="Hirose Y."/>
            <person name="Kanesaki Y."/>
            <person name="Higuchi S."/>
            <person name="Fujiwara T."/>
            <person name="Onuma R."/>
            <person name="Era A."/>
            <person name="Ohbayashi R."/>
            <person name="Uzuka A."/>
            <person name="Nozaki H."/>
            <person name="Yoshikawa H."/>
            <person name="Miyagishima S.Y."/>
        </authorList>
    </citation>
    <scope>NUCLEOTIDE SEQUENCE [LARGE SCALE GENOMIC DNA]</scope>
    <source>
        <strain evidence="2 3">NIES-2499</strain>
    </source>
</reference>
<feature type="domain" description="ATPase" evidence="1">
    <location>
        <begin position="23"/>
        <end position="257"/>
    </location>
</feature>
<dbReference type="PANTHER" id="PTHR37096:SF1">
    <property type="entry name" value="AAA+ ATPASE DOMAIN-CONTAINING PROTEIN"/>
    <property type="match status" value="1"/>
</dbReference>
<dbReference type="EMBL" id="BEGY01000032">
    <property type="protein sequence ID" value="GAX78369.1"/>
    <property type="molecule type" value="Genomic_DNA"/>
</dbReference>
<dbReference type="GO" id="GO:0005524">
    <property type="term" value="F:ATP binding"/>
    <property type="evidence" value="ECO:0007669"/>
    <property type="project" value="InterPro"/>
</dbReference>
<dbReference type="PANTHER" id="PTHR37096">
    <property type="entry name" value="YALI0E33429P"/>
    <property type="match status" value="1"/>
</dbReference>
<name>A0A250X618_9CHLO</name>
<proteinExistence type="predicted"/>
<dbReference type="STRING" id="1157962.A0A250X618"/>
<evidence type="ECO:0000313" key="3">
    <source>
        <dbReference type="Proteomes" id="UP000232323"/>
    </source>
</evidence>
<dbReference type="AlphaFoldDB" id="A0A250X618"/>
<protein>
    <recommendedName>
        <fullName evidence="1">ATPase domain-containing protein</fullName>
    </recommendedName>
</protein>
<accession>A0A250X618</accession>
<dbReference type="InterPro" id="IPR011579">
    <property type="entry name" value="ATPase_dom"/>
</dbReference>
<dbReference type="InterPro" id="IPR051667">
    <property type="entry name" value="Archaeal_ATPase_domain"/>
</dbReference>
<dbReference type="Gene3D" id="3.40.50.300">
    <property type="entry name" value="P-loop containing nucleotide triphosphate hydrolases"/>
    <property type="match status" value="1"/>
</dbReference>
<dbReference type="Proteomes" id="UP000232323">
    <property type="component" value="Unassembled WGS sequence"/>
</dbReference>